<feature type="transmembrane region" description="Helical" evidence="5">
    <location>
        <begin position="200"/>
        <end position="222"/>
    </location>
</feature>
<feature type="transmembrane region" description="Helical" evidence="5">
    <location>
        <begin position="393"/>
        <end position="417"/>
    </location>
</feature>
<feature type="transmembrane region" description="Helical" evidence="5">
    <location>
        <begin position="288"/>
        <end position="310"/>
    </location>
</feature>
<feature type="transmembrane region" description="Helical" evidence="5">
    <location>
        <begin position="29"/>
        <end position="48"/>
    </location>
</feature>
<dbReference type="GO" id="GO:0015086">
    <property type="term" value="F:cadmium ion transmembrane transporter activity"/>
    <property type="evidence" value="ECO:0007669"/>
    <property type="project" value="TreeGrafter"/>
</dbReference>
<dbReference type="STRING" id="1423734.FC83_GL000046"/>
<feature type="transmembrane region" description="Helical" evidence="5">
    <location>
        <begin position="140"/>
        <end position="158"/>
    </location>
</feature>
<organism evidence="6 7">
    <name type="scientific">Agrilactobacillus composti DSM 18527 = JCM 14202</name>
    <dbReference type="NCBI Taxonomy" id="1423734"/>
    <lineage>
        <taxon>Bacteria</taxon>
        <taxon>Bacillati</taxon>
        <taxon>Bacillota</taxon>
        <taxon>Bacilli</taxon>
        <taxon>Lactobacillales</taxon>
        <taxon>Lactobacillaceae</taxon>
        <taxon>Agrilactobacillus</taxon>
    </lineage>
</organism>
<dbReference type="GO" id="GO:0034755">
    <property type="term" value="P:iron ion transmembrane transport"/>
    <property type="evidence" value="ECO:0007669"/>
    <property type="project" value="TreeGrafter"/>
</dbReference>
<dbReference type="PANTHER" id="PTHR11706">
    <property type="entry name" value="SOLUTE CARRIER PROTEIN FAMILY 11 MEMBER"/>
    <property type="match status" value="1"/>
</dbReference>
<evidence type="ECO:0000313" key="7">
    <source>
        <dbReference type="Proteomes" id="UP000051236"/>
    </source>
</evidence>
<keyword evidence="2 5" id="KW-0812">Transmembrane</keyword>
<protein>
    <recommendedName>
        <fullName evidence="8">Manganese transporter NRAMP</fullName>
    </recommendedName>
</protein>
<evidence type="ECO:0000256" key="2">
    <source>
        <dbReference type="ARBA" id="ARBA00022692"/>
    </source>
</evidence>
<dbReference type="PATRIC" id="fig|1423734.3.peg.46"/>
<dbReference type="PANTHER" id="PTHR11706:SF2">
    <property type="entry name" value="TRANSPORTER PROTEIN"/>
    <property type="match status" value="1"/>
</dbReference>
<feature type="transmembrane region" description="Helical" evidence="5">
    <location>
        <begin position="102"/>
        <end position="120"/>
    </location>
</feature>
<dbReference type="GO" id="GO:0005886">
    <property type="term" value="C:plasma membrane"/>
    <property type="evidence" value="ECO:0007669"/>
    <property type="project" value="TreeGrafter"/>
</dbReference>
<feature type="transmembrane region" description="Helical" evidence="5">
    <location>
        <begin position="165"/>
        <end position="188"/>
    </location>
</feature>
<keyword evidence="7" id="KW-1185">Reference proteome</keyword>
<proteinExistence type="predicted"/>
<name>A0A0R1YAP0_9LACO</name>
<dbReference type="eggNOG" id="COG1914">
    <property type="taxonomic scope" value="Bacteria"/>
</dbReference>
<dbReference type="InterPro" id="IPR001046">
    <property type="entry name" value="NRAMP_fam"/>
</dbReference>
<feature type="transmembrane region" description="Helical" evidence="5">
    <location>
        <begin position="331"/>
        <end position="350"/>
    </location>
</feature>
<feature type="transmembrane region" description="Helical" evidence="5">
    <location>
        <begin position="356"/>
        <end position="381"/>
    </location>
</feature>
<dbReference type="EMBL" id="AZGA01000006">
    <property type="protein sequence ID" value="KRM36147.1"/>
    <property type="molecule type" value="Genomic_DNA"/>
</dbReference>
<feature type="transmembrane region" description="Helical" evidence="5">
    <location>
        <begin position="243"/>
        <end position="268"/>
    </location>
</feature>
<comment type="subcellular location">
    <subcellularLocation>
        <location evidence="1">Membrane</location>
        <topology evidence="1">Multi-pass membrane protein</topology>
    </subcellularLocation>
</comment>
<keyword evidence="3 5" id="KW-1133">Transmembrane helix</keyword>
<evidence type="ECO:0000256" key="1">
    <source>
        <dbReference type="ARBA" id="ARBA00004141"/>
    </source>
</evidence>
<dbReference type="GO" id="GO:0005384">
    <property type="term" value="F:manganese ion transmembrane transporter activity"/>
    <property type="evidence" value="ECO:0007669"/>
    <property type="project" value="TreeGrafter"/>
</dbReference>
<feature type="transmembrane region" description="Helical" evidence="5">
    <location>
        <begin position="60"/>
        <end position="81"/>
    </location>
</feature>
<accession>A0A0R1YAP0</accession>
<keyword evidence="4 5" id="KW-0472">Membrane</keyword>
<gene>
    <name evidence="6" type="ORF">FC83_GL000046</name>
</gene>
<comment type="caution">
    <text evidence="6">The sequence shown here is derived from an EMBL/GenBank/DDBJ whole genome shotgun (WGS) entry which is preliminary data.</text>
</comment>
<evidence type="ECO:0008006" key="8">
    <source>
        <dbReference type="Google" id="ProtNLM"/>
    </source>
</evidence>
<sequence>MAKESKDLTQPTGLETDAKAAAKKHSARSIAMGAAFLMAMAAVGPGFLTQTAMFTGQMGANFGFAILICIIVDIVVQMNIWRIIVVSGKRAQVIANDIFPGLGYVLSFLVAVGGLFFNIGNVGGAGLGLNVLFGISPENGAVIAACLAIAVFVVKNALTVMDRTVQVLAVVKVAILVYIMSVMAVPYQSAITHTFMPTSINFYAIVTIVGGTVGGYISFAGGHRLIEGGLKGKENIKYVNEGALTGIGIASVIRVLLFLAGLSVVVLGHKLDPANPAASIFQFAAGNFGYKFFGLLLFAAGMTSTLGSTFTSTSFLDYAVSTKQQHNYEKYRRWLVIGFIVVSTAIFYFIGSPAKVLVFVGALNGFILPIALAILLLAARNKKIIGDYKHPKILIYTGWLVVAFMAFASLETFIGLFK</sequence>
<evidence type="ECO:0000256" key="4">
    <source>
        <dbReference type="ARBA" id="ARBA00023136"/>
    </source>
</evidence>
<evidence type="ECO:0000256" key="3">
    <source>
        <dbReference type="ARBA" id="ARBA00022989"/>
    </source>
</evidence>
<dbReference type="AlphaFoldDB" id="A0A0R1YAP0"/>
<reference evidence="6 7" key="1">
    <citation type="journal article" date="2015" name="Genome Announc.">
        <title>Expanding the biotechnology potential of lactobacilli through comparative genomics of 213 strains and associated genera.</title>
        <authorList>
            <person name="Sun Z."/>
            <person name="Harris H.M."/>
            <person name="McCann A."/>
            <person name="Guo C."/>
            <person name="Argimon S."/>
            <person name="Zhang W."/>
            <person name="Yang X."/>
            <person name="Jeffery I.B."/>
            <person name="Cooney J.C."/>
            <person name="Kagawa T.F."/>
            <person name="Liu W."/>
            <person name="Song Y."/>
            <person name="Salvetti E."/>
            <person name="Wrobel A."/>
            <person name="Rasinkangas P."/>
            <person name="Parkhill J."/>
            <person name="Rea M.C."/>
            <person name="O'Sullivan O."/>
            <person name="Ritari J."/>
            <person name="Douillard F.P."/>
            <person name="Paul Ross R."/>
            <person name="Yang R."/>
            <person name="Briner A.E."/>
            <person name="Felis G.E."/>
            <person name="de Vos W.M."/>
            <person name="Barrangou R."/>
            <person name="Klaenhammer T.R."/>
            <person name="Caufield P.W."/>
            <person name="Cui Y."/>
            <person name="Zhang H."/>
            <person name="O'Toole P.W."/>
        </authorList>
    </citation>
    <scope>NUCLEOTIDE SEQUENCE [LARGE SCALE GENOMIC DNA]</scope>
    <source>
        <strain evidence="6 7">DSM 18527</strain>
    </source>
</reference>
<dbReference type="Pfam" id="PF01566">
    <property type="entry name" value="Nramp"/>
    <property type="match status" value="1"/>
</dbReference>
<evidence type="ECO:0000256" key="5">
    <source>
        <dbReference type="SAM" id="Phobius"/>
    </source>
</evidence>
<dbReference type="Proteomes" id="UP000051236">
    <property type="component" value="Unassembled WGS sequence"/>
</dbReference>
<evidence type="ECO:0000313" key="6">
    <source>
        <dbReference type="EMBL" id="KRM36147.1"/>
    </source>
</evidence>